<gene>
    <name evidence="1" type="ORF">CLAFUR5_06641</name>
</gene>
<proteinExistence type="predicted"/>
<sequence>MPWGWELSDYGDCEIQVWEDEHCEGRYLGQLRHANTWEKLGSCSGHFRDIHGKEGRPKSAKIVCKAKK</sequence>
<reference evidence="1" key="2">
    <citation type="journal article" date="2022" name="Microb. Genom.">
        <title>A chromosome-scale genome assembly of the tomato pathogen Cladosporium fulvum reveals a compartmentalized genome architecture and the presence of a dispensable chromosome.</title>
        <authorList>
            <person name="Zaccaron A.Z."/>
            <person name="Chen L.H."/>
            <person name="Samaras A."/>
            <person name="Stergiopoulos I."/>
        </authorList>
    </citation>
    <scope>NUCLEOTIDE SEQUENCE</scope>
    <source>
        <strain evidence="1">Race5_Kim</strain>
    </source>
</reference>
<protein>
    <submittedName>
        <fullName evidence="1">Uncharacterized protein</fullName>
    </submittedName>
</protein>
<evidence type="ECO:0000313" key="2">
    <source>
        <dbReference type="Proteomes" id="UP000756132"/>
    </source>
</evidence>
<reference evidence="1" key="1">
    <citation type="submission" date="2021-12" db="EMBL/GenBank/DDBJ databases">
        <authorList>
            <person name="Zaccaron A."/>
            <person name="Stergiopoulos I."/>
        </authorList>
    </citation>
    <scope>NUCLEOTIDE SEQUENCE</scope>
    <source>
        <strain evidence="1">Race5_Kim</strain>
    </source>
</reference>
<dbReference type="KEGG" id="ffu:CLAFUR5_06641"/>
<organism evidence="1 2">
    <name type="scientific">Passalora fulva</name>
    <name type="common">Tomato leaf mold</name>
    <name type="synonym">Cladosporium fulvum</name>
    <dbReference type="NCBI Taxonomy" id="5499"/>
    <lineage>
        <taxon>Eukaryota</taxon>
        <taxon>Fungi</taxon>
        <taxon>Dikarya</taxon>
        <taxon>Ascomycota</taxon>
        <taxon>Pezizomycotina</taxon>
        <taxon>Dothideomycetes</taxon>
        <taxon>Dothideomycetidae</taxon>
        <taxon>Mycosphaerellales</taxon>
        <taxon>Mycosphaerellaceae</taxon>
        <taxon>Fulvia</taxon>
    </lineage>
</organism>
<evidence type="ECO:0000313" key="1">
    <source>
        <dbReference type="EMBL" id="UJO18971.1"/>
    </source>
</evidence>
<dbReference type="RefSeq" id="XP_047763337.1">
    <property type="nucleotide sequence ID" value="XM_047905789.1"/>
</dbReference>
<dbReference type="AlphaFoldDB" id="A0A9Q8UQS4"/>
<dbReference type="GeneID" id="71986519"/>
<dbReference type="Proteomes" id="UP000756132">
    <property type="component" value="Chromosome 6"/>
</dbReference>
<accession>A0A9Q8UQS4</accession>
<dbReference type="EMBL" id="CP090168">
    <property type="protein sequence ID" value="UJO18971.1"/>
    <property type="molecule type" value="Genomic_DNA"/>
</dbReference>
<name>A0A9Q8UQS4_PASFU</name>
<keyword evidence="2" id="KW-1185">Reference proteome</keyword>